<feature type="compositionally biased region" description="Polar residues" evidence="1">
    <location>
        <begin position="45"/>
        <end position="55"/>
    </location>
</feature>
<evidence type="ECO:0000313" key="4">
    <source>
        <dbReference type="Proteomes" id="UP000054477"/>
    </source>
</evidence>
<dbReference type="HOGENOM" id="CLU_040061_1_0_1"/>
<accession>A0A0C9WLV3</accession>
<name>A0A0C9WLV3_9AGAR</name>
<dbReference type="PROSITE" id="PS50097">
    <property type="entry name" value="BTB"/>
    <property type="match status" value="1"/>
</dbReference>
<feature type="compositionally biased region" description="Low complexity" evidence="1">
    <location>
        <begin position="99"/>
        <end position="116"/>
    </location>
</feature>
<dbReference type="STRING" id="1095629.A0A0C9WLV3"/>
<organism evidence="3 4">
    <name type="scientific">Laccaria amethystina LaAM-08-1</name>
    <dbReference type="NCBI Taxonomy" id="1095629"/>
    <lineage>
        <taxon>Eukaryota</taxon>
        <taxon>Fungi</taxon>
        <taxon>Dikarya</taxon>
        <taxon>Basidiomycota</taxon>
        <taxon>Agaricomycotina</taxon>
        <taxon>Agaricomycetes</taxon>
        <taxon>Agaricomycetidae</taxon>
        <taxon>Agaricales</taxon>
        <taxon>Agaricineae</taxon>
        <taxon>Hydnangiaceae</taxon>
        <taxon>Laccaria</taxon>
    </lineage>
</organism>
<keyword evidence="4" id="KW-1185">Reference proteome</keyword>
<evidence type="ECO:0000313" key="3">
    <source>
        <dbReference type="EMBL" id="KIJ97564.1"/>
    </source>
</evidence>
<dbReference type="InterPro" id="IPR011333">
    <property type="entry name" value="SKP1/BTB/POZ_sf"/>
</dbReference>
<dbReference type="Gene3D" id="3.30.710.10">
    <property type="entry name" value="Potassium Channel Kv1.1, Chain A"/>
    <property type="match status" value="1"/>
</dbReference>
<feature type="region of interest" description="Disordered" evidence="1">
    <location>
        <begin position="99"/>
        <end position="120"/>
    </location>
</feature>
<evidence type="ECO:0000256" key="1">
    <source>
        <dbReference type="SAM" id="MobiDB-lite"/>
    </source>
</evidence>
<dbReference type="SUPFAM" id="SSF54695">
    <property type="entry name" value="POZ domain"/>
    <property type="match status" value="1"/>
</dbReference>
<evidence type="ECO:0000259" key="2">
    <source>
        <dbReference type="PROSITE" id="PS50097"/>
    </source>
</evidence>
<dbReference type="Proteomes" id="UP000054477">
    <property type="component" value="Unassembled WGS sequence"/>
</dbReference>
<feature type="domain" description="BTB" evidence="2">
    <location>
        <begin position="71"/>
        <end position="139"/>
    </location>
</feature>
<dbReference type="AlphaFoldDB" id="A0A0C9WLV3"/>
<reference evidence="3 4" key="1">
    <citation type="submission" date="2014-04" db="EMBL/GenBank/DDBJ databases">
        <authorList>
            <consortium name="DOE Joint Genome Institute"/>
            <person name="Kuo A."/>
            <person name="Kohler A."/>
            <person name="Nagy L.G."/>
            <person name="Floudas D."/>
            <person name="Copeland A."/>
            <person name="Barry K.W."/>
            <person name="Cichocki N."/>
            <person name="Veneault-Fourrey C."/>
            <person name="LaButti K."/>
            <person name="Lindquist E.A."/>
            <person name="Lipzen A."/>
            <person name="Lundell T."/>
            <person name="Morin E."/>
            <person name="Murat C."/>
            <person name="Sun H."/>
            <person name="Tunlid A."/>
            <person name="Henrissat B."/>
            <person name="Grigoriev I.V."/>
            <person name="Hibbett D.S."/>
            <person name="Martin F."/>
            <person name="Nordberg H.P."/>
            <person name="Cantor M.N."/>
            <person name="Hua S.X."/>
        </authorList>
    </citation>
    <scope>NUCLEOTIDE SEQUENCE [LARGE SCALE GENOMIC DNA]</scope>
    <source>
        <strain evidence="3 4">LaAM-08-1</strain>
    </source>
</reference>
<feature type="region of interest" description="Disordered" evidence="1">
    <location>
        <begin position="1"/>
        <end position="55"/>
    </location>
</feature>
<sequence length="464" mass="50745">MADTNKPNPVAQPSALGKRGRSSVSPKGPPGKIQQMDTGFDMDTTESSSLNVEHTQTLAPVRDEVYYMEDGSCIFLVQNTLFNVHRTILSKDSSSFSTMFSLPQGPSSSPGPEGTSDNNPIILHGDTPSEFRHFLWALYALPPELRVVTTPSADLSQLIDIARVSNKYAFKTLETWALDAIQVYVNRKPCPILLAIPPPASYTFSVPHPKNPTSTSAVESGTAANTDQLTRLIRLAQLCGHQALLDTMIDLLTQLMTSSLQYAYLAMTLADELDIRALKGAAYLEIMQKATVVTAVDVDLTKPTISMPVGGTPFGAFGVSTTATTTTPTPPRTPETRILVTPSQQLRLLSGYYRLTRIWESLRTTPPPFEHAPSCGATWHQHGCNQSWVEFWKDKTRGDVVLGKGLADVLGRLRVIQKDYDRLGSSTAAYMHHDCRIAARRGIGECIRKIEEALPDLFGEPGDG</sequence>
<dbReference type="EMBL" id="KN838690">
    <property type="protein sequence ID" value="KIJ97564.1"/>
    <property type="molecule type" value="Genomic_DNA"/>
</dbReference>
<reference evidence="4" key="2">
    <citation type="submission" date="2015-01" db="EMBL/GenBank/DDBJ databases">
        <title>Evolutionary Origins and Diversification of the Mycorrhizal Mutualists.</title>
        <authorList>
            <consortium name="DOE Joint Genome Institute"/>
            <consortium name="Mycorrhizal Genomics Consortium"/>
            <person name="Kohler A."/>
            <person name="Kuo A."/>
            <person name="Nagy L.G."/>
            <person name="Floudas D."/>
            <person name="Copeland A."/>
            <person name="Barry K.W."/>
            <person name="Cichocki N."/>
            <person name="Veneault-Fourrey C."/>
            <person name="LaButti K."/>
            <person name="Lindquist E.A."/>
            <person name="Lipzen A."/>
            <person name="Lundell T."/>
            <person name="Morin E."/>
            <person name="Murat C."/>
            <person name="Riley R."/>
            <person name="Ohm R."/>
            <person name="Sun H."/>
            <person name="Tunlid A."/>
            <person name="Henrissat B."/>
            <person name="Grigoriev I.V."/>
            <person name="Hibbett D.S."/>
            <person name="Martin F."/>
        </authorList>
    </citation>
    <scope>NUCLEOTIDE SEQUENCE [LARGE SCALE GENOMIC DNA]</scope>
    <source>
        <strain evidence="4">LaAM-08-1</strain>
    </source>
</reference>
<dbReference type="InterPro" id="IPR000210">
    <property type="entry name" value="BTB/POZ_dom"/>
</dbReference>
<gene>
    <name evidence="3" type="ORF">K443DRAFT_681444</name>
</gene>
<proteinExistence type="predicted"/>
<protein>
    <recommendedName>
        <fullName evidence="2">BTB domain-containing protein</fullName>
    </recommendedName>
</protein>
<dbReference type="OrthoDB" id="8117402at2759"/>